<sequence>MINLGLARISRLLRFLAQENCQPQYKPSWDVIHIAGTNGKGSVAAYLSSLLRRTGQVRIDKDTSCVDLAFRDDVDVSTKGPDRPNGKERGIKVGRFTSPHFIDSWDCITINDEAVSHESFESSKSRIVQVARRVETQLLDESGIARGHYQHESQIDSSYQKAGQAIEAAPPTEQALKNARPTQFELLTATAFDLFSNTNHGPCDMAVIECGLGGRLDATNALPTSAIRVSIITRIGLDHLSILGGNLQGIVQEKCGILRRDVPVVVDGDNDRDVLEMIRAEIVRKFDERWANEMLYEARGHDVKKLIAAIAPDVKSCSSISESSGRRSFLLDLMPHQQSNLAIALKAYHILKARYTSLQGRLEFSMPSTSLLEAVLEDASKSYPGRLQWLRPGWLGDPLGLQLPRLSSVSILLDGAHNTQSALVLRSCVSRELTRSNFNAVSPSAMSGDLNSFTSMATKTNHYIAPQEVLDSASSSPTTKSAKANRTEGARDLPPQKVIWILAMSSGKDISEILQTLIKSPFDEIIFTTFGPVDGMPWVQPTELDSLINLAETLDLQNNIKATEANIADALDAAETLLTKYEHEGERPIVVVAGSLYLVSDFLRLVRDGREGFMKHWDESTSWNGS</sequence>
<evidence type="ECO:0000313" key="1">
    <source>
        <dbReference type="EMBL" id="KAJ9655740.1"/>
    </source>
</evidence>
<protein>
    <submittedName>
        <fullName evidence="1">Folylpolyglutamate synthase</fullName>
        <ecNumber evidence="1">6.3.2.12</ecNumber>
    </submittedName>
</protein>
<gene>
    <name evidence="1" type="primary">FOL3</name>
    <name evidence="1" type="ORF">H2198_005446</name>
</gene>
<dbReference type="EC" id="6.3.2.12" evidence="1"/>
<proteinExistence type="predicted"/>
<comment type="caution">
    <text evidence="1">The sequence shown here is derived from an EMBL/GenBank/DDBJ whole genome shotgun (WGS) entry which is preliminary data.</text>
</comment>
<dbReference type="Proteomes" id="UP001172386">
    <property type="component" value="Unassembled WGS sequence"/>
</dbReference>
<dbReference type="EMBL" id="JAPDRQ010000090">
    <property type="protein sequence ID" value="KAJ9655740.1"/>
    <property type="molecule type" value="Genomic_DNA"/>
</dbReference>
<keyword evidence="1" id="KW-0436">Ligase</keyword>
<accession>A0ACC3A692</accession>
<name>A0ACC3A692_9EURO</name>
<reference evidence="1" key="1">
    <citation type="submission" date="2022-10" db="EMBL/GenBank/DDBJ databases">
        <title>Culturing micro-colonial fungi from biological soil crusts in the Mojave desert and describing Neophaeococcomyces mojavensis, and introducing the new genera and species Taxawa tesnikishii.</title>
        <authorList>
            <person name="Kurbessoian T."/>
            <person name="Stajich J.E."/>
        </authorList>
    </citation>
    <scope>NUCLEOTIDE SEQUENCE</scope>
    <source>
        <strain evidence="1">JES_112</strain>
    </source>
</reference>
<organism evidence="1 2">
    <name type="scientific">Neophaeococcomyces mojaviensis</name>
    <dbReference type="NCBI Taxonomy" id="3383035"/>
    <lineage>
        <taxon>Eukaryota</taxon>
        <taxon>Fungi</taxon>
        <taxon>Dikarya</taxon>
        <taxon>Ascomycota</taxon>
        <taxon>Pezizomycotina</taxon>
        <taxon>Eurotiomycetes</taxon>
        <taxon>Chaetothyriomycetidae</taxon>
        <taxon>Chaetothyriales</taxon>
        <taxon>Chaetothyriales incertae sedis</taxon>
        <taxon>Neophaeococcomyces</taxon>
    </lineage>
</organism>
<evidence type="ECO:0000313" key="2">
    <source>
        <dbReference type="Proteomes" id="UP001172386"/>
    </source>
</evidence>
<keyword evidence="2" id="KW-1185">Reference proteome</keyword>